<dbReference type="Ensembl" id="ENSZLMT00000011075.1">
    <property type="protein sequence ID" value="ENSZLMP00000010778.1"/>
    <property type="gene ID" value="ENSZLMG00000007505.1"/>
</dbReference>
<dbReference type="Proteomes" id="UP000694401">
    <property type="component" value="Unassembled WGS sequence"/>
</dbReference>
<evidence type="ECO:0000313" key="3">
    <source>
        <dbReference type="Proteomes" id="UP000694401"/>
    </source>
</evidence>
<reference evidence="2" key="2">
    <citation type="submission" date="2025-09" db="UniProtKB">
        <authorList>
            <consortium name="Ensembl"/>
        </authorList>
    </citation>
    <scope>IDENTIFICATION</scope>
</reference>
<accession>A0A8D2PA86</accession>
<organism evidence="2 3">
    <name type="scientific">Zosterops lateralis melanops</name>
    <dbReference type="NCBI Taxonomy" id="1220523"/>
    <lineage>
        <taxon>Eukaryota</taxon>
        <taxon>Metazoa</taxon>
        <taxon>Chordata</taxon>
        <taxon>Craniata</taxon>
        <taxon>Vertebrata</taxon>
        <taxon>Euteleostomi</taxon>
        <taxon>Archelosauria</taxon>
        <taxon>Archosauria</taxon>
        <taxon>Dinosauria</taxon>
        <taxon>Saurischia</taxon>
        <taxon>Theropoda</taxon>
        <taxon>Coelurosauria</taxon>
        <taxon>Aves</taxon>
        <taxon>Neognathae</taxon>
        <taxon>Neoaves</taxon>
        <taxon>Telluraves</taxon>
        <taxon>Australaves</taxon>
        <taxon>Passeriformes</taxon>
        <taxon>Sylvioidea</taxon>
        <taxon>Zosteropidae</taxon>
        <taxon>Zosterops</taxon>
    </lineage>
</organism>
<feature type="compositionally biased region" description="Low complexity" evidence="1">
    <location>
        <begin position="86"/>
        <end position="97"/>
    </location>
</feature>
<name>A0A8D2PA86_ZOSLA</name>
<feature type="region of interest" description="Disordered" evidence="1">
    <location>
        <begin position="70"/>
        <end position="106"/>
    </location>
</feature>
<protein>
    <submittedName>
        <fullName evidence="2">Uncharacterized protein</fullName>
    </submittedName>
</protein>
<reference evidence="2" key="1">
    <citation type="submission" date="2025-08" db="UniProtKB">
        <authorList>
            <consortium name="Ensembl"/>
        </authorList>
    </citation>
    <scope>IDENTIFICATION</scope>
</reference>
<feature type="compositionally biased region" description="Polar residues" evidence="1">
    <location>
        <begin position="72"/>
        <end position="81"/>
    </location>
</feature>
<keyword evidence="3" id="KW-1185">Reference proteome</keyword>
<proteinExistence type="predicted"/>
<dbReference type="AlphaFoldDB" id="A0A8D2PA86"/>
<sequence>TGSCVTGHGSWCSGGWWSTASTATTSTSCRYPLRAWGARRPPKMGPPLAPGWATASPWWATSVTCLGGWPTTARTPKTTSPGMEHPTTSGGTPKTPGIGVGGGFGETSNTGGWFRGILGVGVTLKV</sequence>
<evidence type="ECO:0000256" key="1">
    <source>
        <dbReference type="SAM" id="MobiDB-lite"/>
    </source>
</evidence>
<evidence type="ECO:0000313" key="2">
    <source>
        <dbReference type="Ensembl" id="ENSZLMP00000010778.1"/>
    </source>
</evidence>